<comment type="caution">
    <text evidence="2">The sequence shown here is derived from an EMBL/GenBank/DDBJ whole genome shotgun (WGS) entry which is preliminary data.</text>
</comment>
<evidence type="ECO:0000313" key="2">
    <source>
        <dbReference type="EMBL" id="RCK49921.1"/>
    </source>
</evidence>
<proteinExistence type="predicted"/>
<keyword evidence="2" id="KW-0378">Hydrolase</keyword>
<dbReference type="AlphaFoldDB" id="A0A367XAX0"/>
<reference evidence="2 3" key="1">
    <citation type="submission" date="2014-07" db="EMBL/GenBank/DDBJ databases">
        <title>Draft genome sequence of Thalassospira profundimaris S25-3-2.</title>
        <authorList>
            <person name="Lai Q."/>
            <person name="Shao Z."/>
        </authorList>
    </citation>
    <scope>NUCLEOTIDE SEQUENCE [LARGE SCALE GENOMIC DNA]</scope>
    <source>
        <strain evidence="2 3">S25-3-2</strain>
    </source>
</reference>
<dbReference type="InterPro" id="IPR012349">
    <property type="entry name" value="Split_barrel_FMN-bd"/>
</dbReference>
<accession>A0A367XAX0</accession>
<dbReference type="Proteomes" id="UP000252517">
    <property type="component" value="Unassembled WGS sequence"/>
</dbReference>
<evidence type="ECO:0000259" key="1">
    <source>
        <dbReference type="Pfam" id="PF01243"/>
    </source>
</evidence>
<dbReference type="InterPro" id="IPR024029">
    <property type="entry name" value="Pyridox_Oxase_FMN-dep"/>
</dbReference>
<name>A0A367XAX0_9PROT</name>
<dbReference type="OrthoDB" id="9790331at2"/>
<evidence type="ECO:0000313" key="3">
    <source>
        <dbReference type="Proteomes" id="UP000252517"/>
    </source>
</evidence>
<dbReference type="NCBIfam" id="TIGR04025">
    <property type="entry name" value="PPOX_FMN_DR2398"/>
    <property type="match status" value="1"/>
</dbReference>
<gene>
    <name evidence="2" type="ORF">TH25_13020</name>
</gene>
<organism evidence="2 3">
    <name type="scientific">Thalassospira profundimaris</name>
    <dbReference type="NCBI Taxonomy" id="502049"/>
    <lineage>
        <taxon>Bacteria</taxon>
        <taxon>Pseudomonadati</taxon>
        <taxon>Pseudomonadota</taxon>
        <taxon>Alphaproteobacteria</taxon>
        <taxon>Rhodospirillales</taxon>
        <taxon>Thalassospiraceae</taxon>
        <taxon>Thalassospira</taxon>
    </lineage>
</organism>
<dbReference type="Gene3D" id="2.30.110.10">
    <property type="entry name" value="Electron Transport, Fmn-binding Protein, Chain A"/>
    <property type="match status" value="1"/>
</dbReference>
<dbReference type="PANTHER" id="PTHR42815">
    <property type="entry name" value="FAD-BINDING, PUTATIVE (AFU_ORTHOLOGUE AFUA_6G07600)-RELATED"/>
    <property type="match status" value="1"/>
</dbReference>
<dbReference type="GO" id="GO:0016787">
    <property type="term" value="F:hydrolase activity"/>
    <property type="evidence" value="ECO:0007669"/>
    <property type="project" value="UniProtKB-KW"/>
</dbReference>
<dbReference type="SUPFAM" id="SSF50475">
    <property type="entry name" value="FMN-binding split barrel"/>
    <property type="match status" value="1"/>
</dbReference>
<dbReference type="RefSeq" id="WP_114088717.1">
    <property type="nucleotide sequence ID" value="NZ_JPWH01000009.1"/>
</dbReference>
<feature type="domain" description="Pyridoxamine 5'-phosphate oxidase N-terminal" evidence="1">
    <location>
        <begin position="29"/>
        <end position="150"/>
    </location>
</feature>
<dbReference type="EMBL" id="JPWH01000009">
    <property type="protein sequence ID" value="RCK49921.1"/>
    <property type="molecule type" value="Genomic_DNA"/>
</dbReference>
<dbReference type="Pfam" id="PF01243">
    <property type="entry name" value="PNPOx_N"/>
    <property type="match status" value="1"/>
</dbReference>
<dbReference type="InterPro" id="IPR011576">
    <property type="entry name" value="Pyridox_Oxase_N"/>
</dbReference>
<protein>
    <submittedName>
        <fullName evidence="2">Phosphohydrolase</fullName>
    </submittedName>
</protein>
<sequence>MAKIETRDQLRGIYGDPMEIALQKELSVLDKHCRRFIELAPFAVISSANEKGEGDVSPRGDGPGFVKVLDDKTILMPDRPGNRRLDTLSNILVNPQVGLLFMVPGMNETLRLNGTAEIRDDADLLALFADTGKLPISVIKMTVREAYLHCAKSLMRSRLWQADAQIDRKSFPTLGAIIKDQLSLASGDEQTQEETDAYFAKSIAEKG</sequence>
<dbReference type="PANTHER" id="PTHR42815:SF2">
    <property type="entry name" value="FAD-BINDING, PUTATIVE (AFU_ORTHOLOGUE AFUA_6G07600)-RELATED"/>
    <property type="match status" value="1"/>
</dbReference>